<feature type="region of interest" description="Disordered" evidence="12">
    <location>
        <begin position="92"/>
        <end position="168"/>
    </location>
</feature>
<evidence type="ECO:0000313" key="15">
    <source>
        <dbReference type="Proteomes" id="UP000694866"/>
    </source>
</evidence>
<evidence type="ECO:0000256" key="5">
    <source>
        <dbReference type="ARBA" id="ARBA00022843"/>
    </source>
</evidence>
<dbReference type="OrthoDB" id="9926427at2759"/>
<dbReference type="SUPFAM" id="SSF46785">
    <property type="entry name" value="Winged helix' DNA-binding domain"/>
    <property type="match status" value="1"/>
</dbReference>
<dbReference type="GeneID" id="105270954"/>
<organism evidence="14">
    <name type="scientific">Fopius arisanus</name>
    <dbReference type="NCBI Taxonomy" id="64838"/>
    <lineage>
        <taxon>Eukaryota</taxon>
        <taxon>Metazoa</taxon>
        <taxon>Ecdysozoa</taxon>
        <taxon>Arthropoda</taxon>
        <taxon>Hexapoda</taxon>
        <taxon>Insecta</taxon>
        <taxon>Pterygota</taxon>
        <taxon>Neoptera</taxon>
        <taxon>Endopterygota</taxon>
        <taxon>Hymenoptera</taxon>
        <taxon>Apocrita</taxon>
        <taxon>Ichneumonoidea</taxon>
        <taxon>Braconidae</taxon>
        <taxon>Opiinae</taxon>
        <taxon>Fopius</taxon>
    </lineage>
</organism>
<dbReference type="CDD" id="cd20028">
    <property type="entry name" value="FH_FOXL2"/>
    <property type="match status" value="1"/>
</dbReference>
<dbReference type="InterPro" id="IPR047515">
    <property type="entry name" value="FH_FOXL2"/>
</dbReference>
<keyword evidence="4" id="KW-0221">Differentiation</keyword>
<dbReference type="Proteomes" id="UP000694866">
    <property type="component" value="Unplaced"/>
</dbReference>
<evidence type="ECO:0000313" key="16">
    <source>
        <dbReference type="RefSeq" id="XP_011310509.1"/>
    </source>
</evidence>
<dbReference type="EMBL" id="GBYB01010763">
    <property type="protein sequence ID" value="JAG80530.1"/>
    <property type="molecule type" value="Transcribed_RNA"/>
</dbReference>
<keyword evidence="15" id="KW-1185">Reference proteome</keyword>
<dbReference type="PROSITE" id="PS00658">
    <property type="entry name" value="FORK_HEAD_2"/>
    <property type="match status" value="1"/>
</dbReference>
<accession>A0A0C9Q919</accession>
<name>A0A0C9Q919_9HYME</name>
<evidence type="ECO:0000256" key="7">
    <source>
        <dbReference type="ARBA" id="ARBA00023125"/>
    </source>
</evidence>
<dbReference type="GO" id="GO:0030154">
    <property type="term" value="P:cell differentiation"/>
    <property type="evidence" value="ECO:0007669"/>
    <property type="project" value="UniProtKB-KW"/>
</dbReference>
<reference evidence="16" key="2">
    <citation type="submission" date="2025-04" db="UniProtKB">
        <authorList>
            <consortium name="RefSeq"/>
        </authorList>
    </citation>
    <scope>IDENTIFICATION</scope>
    <source>
        <strain evidence="16">USDA-PBARC FA_bdor</strain>
        <tissue evidence="16">Whole organism</tissue>
    </source>
</reference>
<feature type="compositionally biased region" description="Low complexity" evidence="12">
    <location>
        <begin position="133"/>
        <end position="152"/>
    </location>
</feature>
<feature type="DNA-binding region" description="Fork-head" evidence="11">
    <location>
        <begin position="170"/>
        <end position="264"/>
    </location>
</feature>
<dbReference type="InterPro" id="IPR036388">
    <property type="entry name" value="WH-like_DNA-bd_sf"/>
</dbReference>
<keyword evidence="3" id="KW-0597">Phosphoprotein</keyword>
<evidence type="ECO:0000256" key="8">
    <source>
        <dbReference type="ARBA" id="ARBA00023163"/>
    </source>
</evidence>
<dbReference type="InterPro" id="IPR036390">
    <property type="entry name" value="WH_DNA-bd_sf"/>
</dbReference>
<dbReference type="RefSeq" id="XP_011310509.1">
    <property type="nucleotide sequence ID" value="XM_011312207.1"/>
</dbReference>
<dbReference type="PROSITE" id="PS00657">
    <property type="entry name" value="FORK_HEAD_1"/>
    <property type="match status" value="1"/>
</dbReference>
<comment type="subcellular location">
    <subcellularLocation>
        <location evidence="1 11">Nucleus</location>
    </subcellularLocation>
</comment>
<gene>
    <name evidence="14" type="primary">Foxl2_1</name>
    <name evidence="16" type="synonym">LOC105270954</name>
    <name evidence="14" type="ORF">g.28262</name>
</gene>
<evidence type="ECO:0000256" key="6">
    <source>
        <dbReference type="ARBA" id="ARBA00023015"/>
    </source>
</evidence>
<dbReference type="GO" id="GO:0000981">
    <property type="term" value="F:DNA-binding transcription factor activity, RNA polymerase II-specific"/>
    <property type="evidence" value="ECO:0007669"/>
    <property type="project" value="TreeGrafter"/>
</dbReference>
<evidence type="ECO:0000256" key="12">
    <source>
        <dbReference type="SAM" id="MobiDB-lite"/>
    </source>
</evidence>
<accession>A0A9R1TJQ6</accession>
<evidence type="ECO:0000256" key="1">
    <source>
        <dbReference type="ARBA" id="ARBA00004123"/>
    </source>
</evidence>
<keyword evidence="8" id="KW-0804">Transcription</keyword>
<dbReference type="GO" id="GO:0000978">
    <property type="term" value="F:RNA polymerase II cis-regulatory region sequence-specific DNA binding"/>
    <property type="evidence" value="ECO:0007669"/>
    <property type="project" value="TreeGrafter"/>
</dbReference>
<dbReference type="Gene3D" id="1.10.10.10">
    <property type="entry name" value="Winged helix-like DNA-binding domain superfamily/Winged helix DNA-binding domain"/>
    <property type="match status" value="1"/>
</dbReference>
<evidence type="ECO:0000256" key="4">
    <source>
        <dbReference type="ARBA" id="ARBA00022782"/>
    </source>
</evidence>
<proteinExistence type="predicted"/>
<keyword evidence="5" id="KW-0832">Ubl conjugation</keyword>
<dbReference type="InterPro" id="IPR018122">
    <property type="entry name" value="TF_fork_head_CS_1"/>
</dbReference>
<keyword evidence="2" id="KW-1017">Isopeptide bond</keyword>
<dbReference type="PRINTS" id="PR00053">
    <property type="entry name" value="FORKHEAD"/>
</dbReference>
<keyword evidence="6" id="KW-0805">Transcription regulation</keyword>
<evidence type="ECO:0000259" key="13">
    <source>
        <dbReference type="PROSITE" id="PS50039"/>
    </source>
</evidence>
<dbReference type="FunFam" id="1.10.10.10:FF:000016">
    <property type="entry name" value="Forkhead box protein I1"/>
    <property type="match status" value="1"/>
</dbReference>
<keyword evidence="9 11" id="KW-0539">Nucleus</keyword>
<dbReference type="GO" id="GO:0009653">
    <property type="term" value="P:anatomical structure morphogenesis"/>
    <property type="evidence" value="ECO:0007669"/>
    <property type="project" value="TreeGrafter"/>
</dbReference>
<dbReference type="Pfam" id="PF00250">
    <property type="entry name" value="Forkhead"/>
    <property type="match status" value="1"/>
</dbReference>
<feature type="domain" description="Fork-head" evidence="13">
    <location>
        <begin position="170"/>
        <end position="264"/>
    </location>
</feature>
<feature type="compositionally biased region" description="Basic residues" evidence="12">
    <location>
        <begin position="93"/>
        <end position="104"/>
    </location>
</feature>
<feature type="compositionally biased region" description="Low complexity" evidence="12">
    <location>
        <begin position="105"/>
        <end position="117"/>
    </location>
</feature>
<dbReference type="InterPro" id="IPR001766">
    <property type="entry name" value="Fork_head_dom"/>
</dbReference>
<dbReference type="PANTHER" id="PTHR11829">
    <property type="entry name" value="FORKHEAD BOX PROTEIN"/>
    <property type="match status" value="1"/>
</dbReference>
<keyword evidence="7 11" id="KW-0238">DNA-binding</keyword>
<evidence type="ECO:0000256" key="3">
    <source>
        <dbReference type="ARBA" id="ARBA00022553"/>
    </source>
</evidence>
<evidence type="ECO:0000256" key="10">
    <source>
        <dbReference type="ARBA" id="ARBA00034872"/>
    </source>
</evidence>
<dbReference type="InterPro" id="IPR050211">
    <property type="entry name" value="FOX_domain-containing"/>
</dbReference>
<evidence type="ECO:0000313" key="14">
    <source>
        <dbReference type="EMBL" id="JAG80530.1"/>
    </source>
</evidence>
<dbReference type="PANTHER" id="PTHR11829:SF411">
    <property type="entry name" value="FORKHEAD BOX PROTEIN L2"/>
    <property type="match status" value="1"/>
</dbReference>
<evidence type="ECO:0000256" key="9">
    <source>
        <dbReference type="ARBA" id="ARBA00023242"/>
    </source>
</evidence>
<evidence type="ECO:0000256" key="11">
    <source>
        <dbReference type="PROSITE-ProRule" id="PRU00089"/>
    </source>
</evidence>
<dbReference type="InterPro" id="IPR030456">
    <property type="entry name" value="TF_fork_head_CS_2"/>
</dbReference>
<reference evidence="14" key="1">
    <citation type="submission" date="2015-01" db="EMBL/GenBank/DDBJ databases">
        <title>Transcriptome Assembly of Fopius arisanus.</title>
        <authorList>
            <person name="Geib S."/>
        </authorList>
    </citation>
    <scope>NUCLEOTIDE SEQUENCE</scope>
</reference>
<dbReference type="AlphaFoldDB" id="A0A0C9Q919"/>
<feature type="compositionally biased region" description="Polar residues" evidence="12">
    <location>
        <begin position="153"/>
        <end position="168"/>
    </location>
</feature>
<dbReference type="PROSITE" id="PS50039">
    <property type="entry name" value="FORK_HEAD_3"/>
    <property type="match status" value="1"/>
</dbReference>
<dbReference type="SMART" id="SM00339">
    <property type="entry name" value="FH"/>
    <property type="match status" value="1"/>
</dbReference>
<sequence>MSLFAPNRGRMVSHSLAVAGDMQQGIGSSSLVGMQDSPHSLKIKQEPFQLSPTSSLHQVSNFASEMSPSIMPTSSSKELDVNFARSLTAHHLSATHHHHEHHSPRSGISIHSSTSTHLSHHLDKGSSPPGLHNSTNSNSSTPSASSTPTASTETGNITPNGNEASSTTVKPPFSYVALIAMAINHSPHKRATLSEIYSYITTKFPYYEKNKKGWQNSIRHNLSLNECFLKVPREGGGERKGNFWTLDPQYDDMFENGNYRRRKRMKRPYRSASYHKSIFGETYPSTHVHLGATRNLFGHSPPSYTPTAYSRYDTSTWGLQQPQLSYSHCQALQPQLQPMQSMQIPTMNGYGQFNTLSNYLDVSGGSSGSPGGMAGGTFASNFGACARRHDGYWGDMVPVKEEPGTSTVTSAGVGSLGVGGSVMSPGMSSTVSSSGFSTVDFQARSKCYM</sequence>
<evidence type="ECO:0000256" key="2">
    <source>
        <dbReference type="ARBA" id="ARBA00022499"/>
    </source>
</evidence>
<protein>
    <recommendedName>
        <fullName evidence="10">Forkhead box protein L2</fullName>
    </recommendedName>
</protein>
<dbReference type="GO" id="GO:0005634">
    <property type="term" value="C:nucleus"/>
    <property type="evidence" value="ECO:0007669"/>
    <property type="project" value="UniProtKB-SubCell"/>
</dbReference>